<dbReference type="GO" id="GO:0046872">
    <property type="term" value="F:metal ion binding"/>
    <property type="evidence" value="ECO:0007669"/>
    <property type="project" value="UniProtKB-KW"/>
</dbReference>
<comment type="similarity">
    <text evidence="1">Belongs to the metallo-dependent hydrolases superfamily. NagA family.</text>
</comment>
<keyword evidence="4 10" id="KW-0479">Metal-binding</keyword>
<dbReference type="InterPro" id="IPR032466">
    <property type="entry name" value="Metal_Hydrolase"/>
</dbReference>
<feature type="domain" description="Amidohydrolase-related" evidence="11">
    <location>
        <begin position="55"/>
        <end position="416"/>
    </location>
</feature>
<dbReference type="Pfam" id="PF01979">
    <property type="entry name" value="Amidohydro_1"/>
    <property type="match status" value="1"/>
</dbReference>
<comment type="caution">
    <text evidence="12">The sequence shown here is derived from an EMBL/GenBank/DDBJ whole genome shotgun (WGS) entry which is preliminary data.</text>
</comment>
<gene>
    <name evidence="12" type="ORF">QR98_0085130</name>
</gene>
<evidence type="ECO:0000256" key="3">
    <source>
        <dbReference type="ARBA" id="ARBA00018029"/>
    </source>
</evidence>
<keyword evidence="6" id="KW-0119">Carbohydrate metabolism</keyword>
<dbReference type="EMBL" id="JXLN01014334">
    <property type="protein sequence ID" value="KPM09967.1"/>
    <property type="molecule type" value="Genomic_DNA"/>
</dbReference>
<feature type="binding site" evidence="10">
    <location>
        <position position="228"/>
    </location>
    <ligand>
        <name>Zn(2+)</name>
        <dbReference type="ChEBI" id="CHEBI:29105"/>
    </ligand>
</feature>
<reference evidence="12 13" key="1">
    <citation type="journal article" date="2015" name="Parasit. Vectors">
        <title>Draft genome of the scabies mite.</title>
        <authorList>
            <person name="Rider S.D.Jr."/>
            <person name="Morgan M.S."/>
            <person name="Arlian L.G."/>
        </authorList>
    </citation>
    <scope>NUCLEOTIDE SEQUENCE [LARGE SCALE GENOMIC DNA]</scope>
    <source>
        <strain evidence="12">Arlian Lab</strain>
    </source>
</reference>
<dbReference type="SUPFAM" id="SSF51556">
    <property type="entry name" value="Metallo-dependent hydrolases"/>
    <property type="match status" value="1"/>
</dbReference>
<dbReference type="OMA" id="PCRKGAH"/>
<protein>
    <recommendedName>
        <fullName evidence="3">N-acetylglucosamine-6-phosphate deacetylase</fullName>
        <ecNumber evidence="2">3.5.1.25</ecNumber>
    </recommendedName>
</protein>
<feature type="active site" description="Proton donor/acceptor" evidence="8">
    <location>
        <position position="308"/>
    </location>
</feature>
<dbReference type="PIRSF" id="PIRSF038994">
    <property type="entry name" value="NagA"/>
    <property type="match status" value="1"/>
</dbReference>
<evidence type="ECO:0000256" key="2">
    <source>
        <dbReference type="ARBA" id="ARBA00011899"/>
    </source>
</evidence>
<feature type="binding site" evidence="9">
    <location>
        <begin position="343"/>
        <end position="345"/>
    </location>
    <ligand>
        <name>substrate</name>
    </ligand>
</feature>
<evidence type="ECO:0000313" key="13">
    <source>
        <dbReference type="Proteomes" id="UP000616769"/>
    </source>
</evidence>
<dbReference type="GO" id="GO:0106279">
    <property type="term" value="P:negative regulation of UDP-N-acetylglucosamine biosynthetic process"/>
    <property type="evidence" value="ECO:0007669"/>
    <property type="project" value="UniProtKB-ARBA"/>
</dbReference>
<dbReference type="Proteomes" id="UP000616769">
    <property type="component" value="Unassembled WGS sequence"/>
</dbReference>
<feature type="binding site" evidence="9">
    <location>
        <position position="173"/>
    </location>
    <ligand>
        <name>substrate</name>
    </ligand>
</feature>
<evidence type="ECO:0000256" key="7">
    <source>
        <dbReference type="ARBA" id="ARBA00047647"/>
    </source>
</evidence>
<sequence length="434" mass="48378">MDTDLVRFRNARLIRNGKMIIDDLWIQNGKIIDPEPIFFDRKQNASICIDCNQMIIAPGYIDIQINGWLRKFCSNFFFLDEFLTFSLTNFVQKGGFGYDFSTPTNDISHSIENVARNLVRFGVTSFCPTLISQSRKYYQETLRSIKRGPIRNGANVLGVHLEGPFINLKKKGAHDQAMIQNEINSFEQIEQFYDDLSNVSIITLAPELDTNNVIDKLTKCDIVISLGHSNANLGVSEKAFESGAKMITHLFNAMPLFHHRDPGLLGLLTIESDRQVFYSIIADGIHTHYSALKLAFSANPRGMILVSDAVSAAGLQTGTHRIGSQIIEVENNTQAFLAGTNTLCGSIALLDHCVRYLHQKASCSVVEAIECATLHPAQVLDIANQKGSIDFGLDADFIILNDDLEVIATFVSGRCVHFDEKKLTTWIDLSQLLV</sequence>
<dbReference type="InterPro" id="IPR006680">
    <property type="entry name" value="Amidohydro-rel"/>
</dbReference>
<dbReference type="InterPro" id="IPR011059">
    <property type="entry name" value="Metal-dep_hydrolase_composite"/>
</dbReference>
<evidence type="ECO:0000256" key="1">
    <source>
        <dbReference type="ARBA" id="ARBA00010716"/>
    </source>
</evidence>
<dbReference type="Gene3D" id="3.20.20.140">
    <property type="entry name" value="Metal-dependent hydrolases"/>
    <property type="match status" value="1"/>
</dbReference>
<name>A0A132AGB8_SARSC</name>
<dbReference type="GO" id="GO:0008448">
    <property type="term" value="F:N-acetylglucosamine-6-phosphate deacetylase activity"/>
    <property type="evidence" value="ECO:0007669"/>
    <property type="project" value="UniProtKB-EC"/>
</dbReference>
<evidence type="ECO:0000256" key="10">
    <source>
        <dbReference type="PIRSR" id="PIRSR038994-3"/>
    </source>
</evidence>
<dbReference type="FunFam" id="3.20.20.140:FF:000023">
    <property type="entry name" value="N-acetylglucosamine-6-phosphate deacetylase"/>
    <property type="match status" value="1"/>
</dbReference>
<keyword evidence="5" id="KW-0378">Hydrolase</keyword>
<dbReference type="Gene3D" id="2.30.40.10">
    <property type="entry name" value="Urease, subunit C, domain 1"/>
    <property type="match status" value="1"/>
</dbReference>
<dbReference type="AlphaFoldDB" id="A0A132AGB8"/>
<comment type="cofactor">
    <cofactor evidence="10">
        <name>a divalent metal cation</name>
        <dbReference type="ChEBI" id="CHEBI:60240"/>
    </cofactor>
    <text evidence="10">Binds 1 divalent metal cation per subunit.</text>
</comment>
<evidence type="ECO:0000256" key="4">
    <source>
        <dbReference type="ARBA" id="ARBA00022723"/>
    </source>
</evidence>
<evidence type="ECO:0000313" key="12">
    <source>
        <dbReference type="EMBL" id="KPM09967.1"/>
    </source>
</evidence>
<dbReference type="GO" id="GO:0006046">
    <property type="term" value="P:N-acetylglucosamine catabolic process"/>
    <property type="evidence" value="ECO:0007669"/>
    <property type="project" value="TreeGrafter"/>
</dbReference>
<feature type="binding site" evidence="10">
    <location>
        <position position="162"/>
    </location>
    <ligand>
        <name>Zn(2+)</name>
        <dbReference type="ChEBI" id="CHEBI:29105"/>
    </ligand>
</feature>
<feature type="binding site" evidence="9">
    <location>
        <position position="286"/>
    </location>
    <ligand>
        <name>substrate</name>
    </ligand>
</feature>
<evidence type="ECO:0000256" key="6">
    <source>
        <dbReference type="ARBA" id="ARBA00023277"/>
    </source>
</evidence>
<organism evidence="12 13">
    <name type="scientific">Sarcoptes scabiei</name>
    <name type="common">Itch mite</name>
    <name type="synonym">Acarus scabiei</name>
    <dbReference type="NCBI Taxonomy" id="52283"/>
    <lineage>
        <taxon>Eukaryota</taxon>
        <taxon>Metazoa</taxon>
        <taxon>Ecdysozoa</taxon>
        <taxon>Arthropoda</taxon>
        <taxon>Chelicerata</taxon>
        <taxon>Arachnida</taxon>
        <taxon>Acari</taxon>
        <taxon>Acariformes</taxon>
        <taxon>Sarcoptiformes</taxon>
        <taxon>Astigmata</taxon>
        <taxon>Psoroptidia</taxon>
        <taxon>Sarcoptoidea</taxon>
        <taxon>Sarcoptidae</taxon>
        <taxon>Sarcoptinae</taxon>
        <taxon>Sarcoptes</taxon>
    </lineage>
</organism>
<evidence type="ECO:0000259" key="11">
    <source>
        <dbReference type="Pfam" id="PF01979"/>
    </source>
</evidence>
<dbReference type="CDD" id="cd00854">
    <property type="entry name" value="NagA"/>
    <property type="match status" value="1"/>
</dbReference>
<dbReference type="GO" id="GO:0019262">
    <property type="term" value="P:N-acetylneuraminate catabolic process"/>
    <property type="evidence" value="ECO:0007669"/>
    <property type="project" value="UniProtKB-ARBA"/>
</dbReference>
<evidence type="ECO:0000256" key="8">
    <source>
        <dbReference type="PIRSR" id="PIRSR038994-1"/>
    </source>
</evidence>
<accession>A0A132AGB8</accession>
<proteinExistence type="inferred from homology"/>
<feature type="binding site" evidence="10">
    <location>
        <position position="249"/>
    </location>
    <ligand>
        <name>Zn(2+)</name>
        <dbReference type="ChEBI" id="CHEBI:29105"/>
    </ligand>
</feature>
<feature type="binding site" evidence="9">
    <location>
        <position position="260"/>
    </location>
    <ligand>
        <name>substrate</name>
    </ligand>
</feature>
<dbReference type="EC" id="3.5.1.25" evidence="2"/>
<comment type="catalytic activity">
    <reaction evidence="7">
        <text>N-acetyl-D-glucosamine 6-phosphate + H2O = D-glucosamine 6-phosphate + acetate</text>
        <dbReference type="Rhea" id="RHEA:22936"/>
        <dbReference type="ChEBI" id="CHEBI:15377"/>
        <dbReference type="ChEBI" id="CHEBI:30089"/>
        <dbReference type="ChEBI" id="CHEBI:57513"/>
        <dbReference type="ChEBI" id="CHEBI:58725"/>
        <dbReference type="EC" id="3.5.1.25"/>
    </reaction>
</comment>
<dbReference type="SUPFAM" id="SSF51338">
    <property type="entry name" value="Composite domain of metallo-dependent hydrolases"/>
    <property type="match status" value="1"/>
</dbReference>
<feature type="binding site" evidence="9">
    <location>
        <begin position="252"/>
        <end position="253"/>
    </location>
    <ligand>
        <name>substrate</name>
    </ligand>
</feature>
<dbReference type="NCBIfam" id="TIGR00221">
    <property type="entry name" value="nagA"/>
    <property type="match status" value="1"/>
</dbReference>
<dbReference type="InterPro" id="IPR003764">
    <property type="entry name" value="GlcNAc_6-P_deAcase"/>
</dbReference>
<dbReference type="PANTHER" id="PTHR11113">
    <property type="entry name" value="N-ACETYLGLUCOSAMINE-6-PHOSPHATE DEACETYLASE"/>
    <property type="match status" value="1"/>
</dbReference>
<evidence type="ECO:0000256" key="5">
    <source>
        <dbReference type="ARBA" id="ARBA00022801"/>
    </source>
</evidence>
<dbReference type="OrthoDB" id="10264777at2759"/>
<dbReference type="PANTHER" id="PTHR11113:SF14">
    <property type="entry name" value="N-ACETYLGLUCOSAMINE-6-PHOSPHATE DEACETYLASE"/>
    <property type="match status" value="1"/>
</dbReference>
<dbReference type="VEuPathDB" id="VectorBase:SSCA006266"/>
<evidence type="ECO:0000256" key="9">
    <source>
        <dbReference type="PIRSR" id="PIRSR038994-2"/>
    </source>
</evidence>